<dbReference type="PANTHER" id="PTHR36681:SF3">
    <property type="entry name" value="NUCLEAR GTPASE, GERMINAL CENTER-ASSOCIATED, TANDEM DUPLICATE 3"/>
    <property type="match status" value="1"/>
</dbReference>
<dbReference type="PANTHER" id="PTHR36681">
    <property type="entry name" value="NUCLEAR GTPASE, GERMINAL CENTER-ASSOCIATED, TANDEM DUPLICATE 3"/>
    <property type="match status" value="1"/>
</dbReference>
<sequence>MEASRFRWQKIAGESPTVRMQIQEKALDDGIDQLDNHIKFIEEYIGDNSDTNLPCMADIDFLKKWTQDARDLASDRNALELLIGVQGQTGAGKSSLLNAILECSGLLPSSNAEASTATICRVAFNHSDEPKELFRAVVNFRTYKDVKEELDYFFGDLQEREKLLSPDAEDANMTDEEKSRMLEELAVSIQDTADKIEVVKYIGSTKMIHGSDREEFSAKIKPFLDSTYTELTGKSGVGNRAVALWPLIDWVDIYIKAPILKGGLVLVDLPGLSDVVGGRAAVAKRYYEKLAVAVIVTPCVRAADERTGVTLMTENQELQMRMDGKLDDRGYCVVLSKADDISWKEAIPTDPILKENSQRLNSLRNQEVATNTSMEAIKGRIATQKTAAKSASDQEKKKALAAEVKTLKATREKYYKTKKGQEKKRSALEASSTFHAVAERNKTLTRRIIGDLKKRHNNFMSRSLVQSEGAVVQPFVQPRIFPVSSKAYWNVVDGKPTPGFPTARYTGIPALVQWLREATIPQRERQVRGLLHRLLGLFQRLRTWSDDQCRTHKLKASLEELETALAVAKSDELGNMLQRWRKKAEGRIKRCDPCSAKGKASKFAAARFPGIVETWIMRYPGQRHLTTKLSPLTFKAIVRRRGKDFTSRAGGLKLKYNWMEATSMQYKEWIVQEWTDAMHKNLPGTEVYARRDIEGHWKNITDALVNTFLQLFPDLKGQEDYIRRQIAGLVSILEELMDKYGQRIAWLSSQSPSVHGALQEDLTKRWQPGFAIAEAISSGSRLTQRRHAALVEYGTNGKGKHSLTEAANTMEAKFETKRQRVIDGIKLDCKDAQVKFEERLRLIINNMVEPSDTGARMHVASGQVMIESEESRNSRLDLQRGIRLKLIKWADVWNLANYEAEEESETDIPKKLTSAAEDDDDDDDDDSDDDDDGI</sequence>
<feature type="domain" description="Dynamin N-terminal" evidence="2">
    <location>
        <begin position="83"/>
        <end position="311"/>
    </location>
</feature>
<evidence type="ECO:0000313" key="4">
    <source>
        <dbReference type="Proteomes" id="UP001321760"/>
    </source>
</evidence>
<dbReference type="InterPro" id="IPR027417">
    <property type="entry name" value="P-loop_NTPase"/>
</dbReference>
<gene>
    <name evidence="3" type="ORF">QBC34DRAFT_462913</name>
</gene>
<dbReference type="Pfam" id="PF00350">
    <property type="entry name" value="Dynamin_N"/>
    <property type="match status" value="1"/>
</dbReference>
<proteinExistence type="predicted"/>
<protein>
    <recommendedName>
        <fullName evidence="2">Dynamin N-terminal domain-containing protein</fullName>
    </recommendedName>
</protein>
<dbReference type="InterPro" id="IPR045063">
    <property type="entry name" value="Dynamin_N"/>
</dbReference>
<evidence type="ECO:0000313" key="3">
    <source>
        <dbReference type="EMBL" id="KAK4449633.1"/>
    </source>
</evidence>
<reference evidence="3" key="1">
    <citation type="journal article" date="2023" name="Mol. Phylogenet. Evol.">
        <title>Genome-scale phylogeny and comparative genomics of the fungal order Sordariales.</title>
        <authorList>
            <person name="Hensen N."/>
            <person name="Bonometti L."/>
            <person name="Westerberg I."/>
            <person name="Brannstrom I.O."/>
            <person name="Guillou S."/>
            <person name="Cros-Aarteil S."/>
            <person name="Calhoun S."/>
            <person name="Haridas S."/>
            <person name="Kuo A."/>
            <person name="Mondo S."/>
            <person name="Pangilinan J."/>
            <person name="Riley R."/>
            <person name="LaButti K."/>
            <person name="Andreopoulos B."/>
            <person name="Lipzen A."/>
            <person name="Chen C."/>
            <person name="Yan M."/>
            <person name="Daum C."/>
            <person name="Ng V."/>
            <person name="Clum A."/>
            <person name="Steindorff A."/>
            <person name="Ohm R.A."/>
            <person name="Martin F."/>
            <person name="Silar P."/>
            <person name="Natvig D.O."/>
            <person name="Lalanne C."/>
            <person name="Gautier V."/>
            <person name="Ament-Velasquez S.L."/>
            <person name="Kruys A."/>
            <person name="Hutchinson M.I."/>
            <person name="Powell A.J."/>
            <person name="Barry K."/>
            <person name="Miller A.N."/>
            <person name="Grigoriev I.V."/>
            <person name="Debuchy R."/>
            <person name="Gladieux P."/>
            <person name="Hiltunen Thoren M."/>
            <person name="Johannesson H."/>
        </authorList>
    </citation>
    <scope>NUCLEOTIDE SEQUENCE</scope>
    <source>
        <strain evidence="3">PSN243</strain>
    </source>
</reference>
<organism evidence="3 4">
    <name type="scientific">Podospora aff. communis PSN243</name>
    <dbReference type="NCBI Taxonomy" id="3040156"/>
    <lineage>
        <taxon>Eukaryota</taxon>
        <taxon>Fungi</taxon>
        <taxon>Dikarya</taxon>
        <taxon>Ascomycota</taxon>
        <taxon>Pezizomycotina</taxon>
        <taxon>Sordariomycetes</taxon>
        <taxon>Sordariomycetidae</taxon>
        <taxon>Sordariales</taxon>
        <taxon>Podosporaceae</taxon>
        <taxon>Podospora</taxon>
    </lineage>
</organism>
<dbReference type="AlphaFoldDB" id="A0AAV9GM53"/>
<reference evidence="3" key="2">
    <citation type="submission" date="2023-05" db="EMBL/GenBank/DDBJ databases">
        <authorList>
            <consortium name="Lawrence Berkeley National Laboratory"/>
            <person name="Steindorff A."/>
            <person name="Hensen N."/>
            <person name="Bonometti L."/>
            <person name="Westerberg I."/>
            <person name="Brannstrom I.O."/>
            <person name="Guillou S."/>
            <person name="Cros-Aarteil S."/>
            <person name="Calhoun S."/>
            <person name="Haridas S."/>
            <person name="Kuo A."/>
            <person name="Mondo S."/>
            <person name="Pangilinan J."/>
            <person name="Riley R."/>
            <person name="Labutti K."/>
            <person name="Andreopoulos B."/>
            <person name="Lipzen A."/>
            <person name="Chen C."/>
            <person name="Yanf M."/>
            <person name="Daum C."/>
            <person name="Ng V."/>
            <person name="Clum A."/>
            <person name="Ohm R."/>
            <person name="Martin F."/>
            <person name="Silar P."/>
            <person name="Natvig D."/>
            <person name="Lalanne C."/>
            <person name="Gautier V."/>
            <person name="Ament-Velasquez S.L."/>
            <person name="Kruys A."/>
            <person name="Hutchinson M.I."/>
            <person name="Powell A.J."/>
            <person name="Barry K."/>
            <person name="Miller A.N."/>
            <person name="Grigoriev I.V."/>
            <person name="Debuchy R."/>
            <person name="Gladieux P."/>
            <person name="Thoren M.H."/>
            <person name="Johannesson H."/>
        </authorList>
    </citation>
    <scope>NUCLEOTIDE SEQUENCE</scope>
    <source>
        <strain evidence="3">PSN243</strain>
    </source>
</reference>
<evidence type="ECO:0000256" key="1">
    <source>
        <dbReference type="SAM" id="MobiDB-lite"/>
    </source>
</evidence>
<dbReference type="EMBL" id="MU865936">
    <property type="protein sequence ID" value="KAK4449633.1"/>
    <property type="molecule type" value="Genomic_DNA"/>
</dbReference>
<dbReference type="Proteomes" id="UP001321760">
    <property type="component" value="Unassembled WGS sequence"/>
</dbReference>
<comment type="caution">
    <text evidence="3">The sequence shown here is derived from an EMBL/GenBank/DDBJ whole genome shotgun (WGS) entry which is preliminary data.</text>
</comment>
<feature type="compositionally biased region" description="Acidic residues" evidence="1">
    <location>
        <begin position="916"/>
        <end position="934"/>
    </location>
</feature>
<dbReference type="Gene3D" id="3.40.50.300">
    <property type="entry name" value="P-loop containing nucleotide triphosphate hydrolases"/>
    <property type="match status" value="1"/>
</dbReference>
<dbReference type="SUPFAM" id="SSF52540">
    <property type="entry name" value="P-loop containing nucleoside triphosphate hydrolases"/>
    <property type="match status" value="1"/>
</dbReference>
<name>A0AAV9GM53_9PEZI</name>
<feature type="region of interest" description="Disordered" evidence="1">
    <location>
        <begin position="900"/>
        <end position="934"/>
    </location>
</feature>
<keyword evidence="4" id="KW-1185">Reference proteome</keyword>
<evidence type="ECO:0000259" key="2">
    <source>
        <dbReference type="Pfam" id="PF00350"/>
    </source>
</evidence>
<accession>A0AAV9GM53</accession>